<protein>
    <submittedName>
        <fullName evidence="1">Uncharacterized protein</fullName>
    </submittedName>
</protein>
<name>A0A0L8V6X3_9BACT</name>
<keyword evidence="2" id="KW-1185">Reference proteome</keyword>
<dbReference type="Proteomes" id="UP000036958">
    <property type="component" value="Unassembled WGS sequence"/>
</dbReference>
<dbReference type="STRING" id="1409788.NC99_29850"/>
<comment type="caution">
    <text evidence="1">The sequence shown here is derived from an EMBL/GenBank/DDBJ whole genome shotgun (WGS) entry which is preliminary data.</text>
</comment>
<sequence length="58" mass="6325">MGGYRLIFLMLLIWFAHPALGQLSDGGIPLEVSWPASLKSKAMVALPALDNERLLKSS</sequence>
<gene>
    <name evidence="1" type="ORF">NC99_29850</name>
</gene>
<dbReference type="EMBL" id="LGIA01000170">
    <property type="protein sequence ID" value="KOH44179.1"/>
    <property type="molecule type" value="Genomic_DNA"/>
</dbReference>
<dbReference type="RefSeq" id="WP_157624891.1">
    <property type="nucleotide sequence ID" value="NZ_LGIA01000170.1"/>
</dbReference>
<proteinExistence type="predicted"/>
<accession>A0A0L8V6X3</accession>
<evidence type="ECO:0000313" key="1">
    <source>
        <dbReference type="EMBL" id="KOH44179.1"/>
    </source>
</evidence>
<dbReference type="AlphaFoldDB" id="A0A0L8V6X3"/>
<organism evidence="1 2">
    <name type="scientific">Sunxiuqinia dokdonensis</name>
    <dbReference type="NCBI Taxonomy" id="1409788"/>
    <lineage>
        <taxon>Bacteria</taxon>
        <taxon>Pseudomonadati</taxon>
        <taxon>Bacteroidota</taxon>
        <taxon>Bacteroidia</taxon>
        <taxon>Marinilabiliales</taxon>
        <taxon>Prolixibacteraceae</taxon>
        <taxon>Sunxiuqinia</taxon>
    </lineage>
</organism>
<reference evidence="2" key="1">
    <citation type="submission" date="2015-07" db="EMBL/GenBank/DDBJ databases">
        <title>Genome sequencing of Sunxiuqinia dokdonensis strain SK.</title>
        <authorList>
            <person name="Ahn S."/>
            <person name="Kim B.-C."/>
        </authorList>
    </citation>
    <scope>NUCLEOTIDE SEQUENCE [LARGE SCALE GENOMIC DNA]</scope>
    <source>
        <strain evidence="2">SK</strain>
    </source>
</reference>
<evidence type="ECO:0000313" key="2">
    <source>
        <dbReference type="Proteomes" id="UP000036958"/>
    </source>
</evidence>